<feature type="transmembrane region" description="Helical" evidence="7">
    <location>
        <begin position="293"/>
        <end position="315"/>
    </location>
</feature>
<feature type="transmembrane region" description="Helical" evidence="7">
    <location>
        <begin position="118"/>
        <end position="138"/>
    </location>
</feature>
<accession>A0A4Z1C0B8</accession>
<dbReference type="GO" id="GO:0005886">
    <property type="term" value="C:plasma membrane"/>
    <property type="evidence" value="ECO:0007669"/>
    <property type="project" value="UniProtKB-SubCell"/>
</dbReference>
<dbReference type="InterPro" id="IPR032816">
    <property type="entry name" value="VTT_dom"/>
</dbReference>
<comment type="subcellular location">
    <subcellularLocation>
        <location evidence="1">Cell membrane</location>
        <topology evidence="1">Multi-pass membrane protein</topology>
    </subcellularLocation>
</comment>
<dbReference type="SUPFAM" id="SSF48317">
    <property type="entry name" value="Acid phosphatase/Vanadium-dependent haloperoxidase"/>
    <property type="match status" value="1"/>
</dbReference>
<feature type="transmembrane region" description="Helical" evidence="7">
    <location>
        <begin position="243"/>
        <end position="266"/>
    </location>
</feature>
<dbReference type="InterPro" id="IPR036938">
    <property type="entry name" value="PAP2/HPO_sf"/>
</dbReference>
<proteinExistence type="inferred from homology"/>
<dbReference type="Pfam" id="PF01569">
    <property type="entry name" value="PAP2"/>
    <property type="match status" value="1"/>
</dbReference>
<dbReference type="Pfam" id="PF09335">
    <property type="entry name" value="VTT_dom"/>
    <property type="match status" value="1"/>
</dbReference>
<feature type="transmembrane region" description="Helical" evidence="7">
    <location>
        <begin position="395"/>
        <end position="415"/>
    </location>
</feature>
<feature type="transmembrane region" description="Helical" evidence="7">
    <location>
        <begin position="145"/>
        <end position="167"/>
    </location>
</feature>
<keyword evidence="10" id="KW-1185">Reference proteome</keyword>
<keyword evidence="6 7" id="KW-0472">Membrane</keyword>
<feature type="transmembrane region" description="Helical" evidence="7">
    <location>
        <begin position="60"/>
        <end position="85"/>
    </location>
</feature>
<evidence type="ECO:0000256" key="2">
    <source>
        <dbReference type="ARBA" id="ARBA00010792"/>
    </source>
</evidence>
<dbReference type="Proteomes" id="UP000298325">
    <property type="component" value="Unassembled WGS sequence"/>
</dbReference>
<dbReference type="OrthoDB" id="9780918at2"/>
<feature type="transmembrane region" description="Helical" evidence="7">
    <location>
        <begin position="322"/>
        <end position="343"/>
    </location>
</feature>
<keyword evidence="5 7" id="KW-1133">Transmembrane helix</keyword>
<evidence type="ECO:0000256" key="7">
    <source>
        <dbReference type="SAM" id="Phobius"/>
    </source>
</evidence>
<feature type="transmembrane region" description="Helical" evidence="7">
    <location>
        <begin position="363"/>
        <end position="383"/>
    </location>
</feature>
<keyword evidence="3" id="KW-1003">Cell membrane</keyword>
<dbReference type="PANTHER" id="PTHR30353">
    <property type="entry name" value="INNER MEMBRANE PROTEIN DEDA-RELATED"/>
    <property type="match status" value="1"/>
</dbReference>
<dbReference type="PANTHER" id="PTHR30353:SF15">
    <property type="entry name" value="INNER MEMBRANE PROTEIN YABI"/>
    <property type="match status" value="1"/>
</dbReference>
<dbReference type="EMBL" id="SRPF01000007">
    <property type="protein sequence ID" value="TGN38179.1"/>
    <property type="molecule type" value="Genomic_DNA"/>
</dbReference>
<organism evidence="9 10">
    <name type="scientific">Marinobacter confluentis</name>
    <dbReference type="NCBI Taxonomy" id="1697557"/>
    <lineage>
        <taxon>Bacteria</taxon>
        <taxon>Pseudomonadati</taxon>
        <taxon>Pseudomonadota</taxon>
        <taxon>Gammaproteobacteria</taxon>
        <taxon>Pseudomonadales</taxon>
        <taxon>Marinobacteraceae</taxon>
        <taxon>Marinobacter</taxon>
    </lineage>
</organism>
<keyword evidence="4 7" id="KW-0812">Transmembrane</keyword>
<dbReference type="AlphaFoldDB" id="A0A4Z1C0B8"/>
<dbReference type="RefSeq" id="WP_135804559.1">
    <property type="nucleotide sequence ID" value="NZ_SRPF01000007.1"/>
</dbReference>
<evidence type="ECO:0000256" key="3">
    <source>
        <dbReference type="ARBA" id="ARBA00022475"/>
    </source>
</evidence>
<sequence>MSADDFQALTDWLALHPHWLAFALFLTAFLESLALAGIVIPGVAILFAMSAMAGQTAMPLMAALLWSGAGAVLGDGLSFALGRLFQGRLDRLWPLNRYPEVISKGEQFFRSHGGKSVIIGRFVGPVRPIIPLIAGALMMPWRRFLAFNLSSAVGWAPVYILPGYLVGSAMASEIKPPPHFYPVVAVSLLILTAVYLLFIRFQLGLGRNSRLYAWLSDKMASYQATHRFWQLYSSQRPDHAGEFPLPSLMLGFASLALFLIVSQLTLATDLLTPYDRLAADWLAQLRHPLPDGLMVGITLLGDLAVLLSAAVLAVMVMVFRGFYAAGIHLAAAALLTSLMVWLLKDATAIARPELVLQPPSSEAYPSGHATGVSVLCALMASFIAREIRPGRRWQYYLLFSVPIVMIAISRAYLGVHWMTDIIAGVLLGLAVTGFIRASFSRFDNRPITLDASLIAAAIVWGVFCVGYVVQQWPQAMAQYAPG</sequence>
<feature type="transmembrane region" description="Helical" evidence="7">
    <location>
        <begin position="179"/>
        <end position="201"/>
    </location>
</feature>
<evidence type="ECO:0000256" key="1">
    <source>
        <dbReference type="ARBA" id="ARBA00004651"/>
    </source>
</evidence>
<reference evidence="9 10" key="1">
    <citation type="submission" date="2019-04" db="EMBL/GenBank/DDBJ databases">
        <authorList>
            <person name="Park S."/>
            <person name="Yoon J.-H."/>
        </authorList>
    </citation>
    <scope>NUCLEOTIDE SEQUENCE [LARGE SCALE GENOMIC DNA]</scope>
    <source>
        <strain evidence="9 10">HJM-18</strain>
    </source>
</reference>
<evidence type="ECO:0000259" key="8">
    <source>
        <dbReference type="SMART" id="SM00014"/>
    </source>
</evidence>
<comment type="similarity">
    <text evidence="2">Belongs to the DedA family.</text>
</comment>
<evidence type="ECO:0000313" key="10">
    <source>
        <dbReference type="Proteomes" id="UP000298325"/>
    </source>
</evidence>
<evidence type="ECO:0000256" key="5">
    <source>
        <dbReference type="ARBA" id="ARBA00022989"/>
    </source>
</evidence>
<feature type="domain" description="Phosphatidic acid phosphatase type 2/haloperoxidase" evidence="8">
    <location>
        <begin position="325"/>
        <end position="436"/>
    </location>
</feature>
<protein>
    <submittedName>
        <fullName evidence="9">Phosphatase PAP2 family protein</fullName>
    </submittedName>
</protein>
<comment type="caution">
    <text evidence="9">The sequence shown here is derived from an EMBL/GenBank/DDBJ whole genome shotgun (WGS) entry which is preliminary data.</text>
</comment>
<feature type="transmembrane region" description="Helical" evidence="7">
    <location>
        <begin position="451"/>
        <end position="469"/>
    </location>
</feature>
<name>A0A4Z1C0B8_9GAMM</name>
<dbReference type="InterPro" id="IPR032818">
    <property type="entry name" value="DedA-like"/>
</dbReference>
<evidence type="ECO:0000256" key="6">
    <source>
        <dbReference type="ARBA" id="ARBA00023136"/>
    </source>
</evidence>
<dbReference type="InterPro" id="IPR000326">
    <property type="entry name" value="PAP2/HPO"/>
</dbReference>
<dbReference type="SMART" id="SM00014">
    <property type="entry name" value="acidPPc"/>
    <property type="match status" value="1"/>
</dbReference>
<dbReference type="Gene3D" id="1.20.144.10">
    <property type="entry name" value="Phosphatidic acid phosphatase type 2/haloperoxidase"/>
    <property type="match status" value="1"/>
</dbReference>
<evidence type="ECO:0000313" key="9">
    <source>
        <dbReference type="EMBL" id="TGN38179.1"/>
    </source>
</evidence>
<evidence type="ECO:0000256" key="4">
    <source>
        <dbReference type="ARBA" id="ARBA00022692"/>
    </source>
</evidence>
<gene>
    <name evidence="9" type="ORF">E5Q11_16520</name>
</gene>
<dbReference type="CDD" id="cd03392">
    <property type="entry name" value="PAP2_like_2"/>
    <property type="match status" value="1"/>
</dbReference>
<feature type="transmembrane region" description="Helical" evidence="7">
    <location>
        <begin position="421"/>
        <end position="439"/>
    </location>
</feature>
<feature type="transmembrane region" description="Helical" evidence="7">
    <location>
        <begin position="20"/>
        <end position="48"/>
    </location>
</feature>